<evidence type="ECO:0000313" key="10">
    <source>
        <dbReference type="EnsemblPlants" id="AUR62001411-RA:cds"/>
    </source>
</evidence>
<evidence type="ECO:0000256" key="4">
    <source>
        <dbReference type="ARBA" id="ARBA00022771"/>
    </source>
</evidence>
<evidence type="ECO:0000256" key="6">
    <source>
        <dbReference type="ARBA" id="ARBA00023136"/>
    </source>
</evidence>
<dbReference type="GO" id="GO:0008270">
    <property type="term" value="F:zinc ion binding"/>
    <property type="evidence" value="ECO:0007669"/>
    <property type="project" value="UniProtKB-KW"/>
</dbReference>
<dbReference type="PANTHER" id="PTHR45748">
    <property type="entry name" value="1-PHOSPHATIDYLINOSITOL 3-PHOSPHATE 5-KINASE-RELATED"/>
    <property type="match status" value="1"/>
</dbReference>
<dbReference type="PROSITE" id="PS50178">
    <property type="entry name" value="ZF_FYVE"/>
    <property type="match status" value="1"/>
</dbReference>
<dbReference type="Gene3D" id="3.30.40.10">
    <property type="entry name" value="Zinc/RING finger domain, C3HC4 (zinc finger)"/>
    <property type="match status" value="1"/>
</dbReference>
<reference evidence="10" key="1">
    <citation type="journal article" date="2017" name="Nature">
        <title>The genome of Chenopodium quinoa.</title>
        <authorList>
            <person name="Jarvis D.E."/>
            <person name="Ho Y.S."/>
            <person name="Lightfoot D.J."/>
            <person name="Schmoeckel S.M."/>
            <person name="Li B."/>
            <person name="Borm T.J.A."/>
            <person name="Ohyanagi H."/>
            <person name="Mineta K."/>
            <person name="Michell C.T."/>
            <person name="Saber N."/>
            <person name="Kharbatia N.M."/>
            <person name="Rupper R.R."/>
            <person name="Sharp A.R."/>
            <person name="Dally N."/>
            <person name="Boughton B.A."/>
            <person name="Woo Y.H."/>
            <person name="Gao G."/>
            <person name="Schijlen E.G.W.M."/>
            <person name="Guo X."/>
            <person name="Momin A.A."/>
            <person name="Negrao S."/>
            <person name="Al-Babili S."/>
            <person name="Gehring C."/>
            <person name="Roessner U."/>
            <person name="Jung C."/>
            <person name="Murphy K."/>
            <person name="Arold S.T."/>
            <person name="Gojobori T."/>
            <person name="van der Linden C.G."/>
            <person name="van Loo E.N."/>
            <person name="Jellen E.N."/>
            <person name="Maughan P.J."/>
            <person name="Tester M."/>
        </authorList>
    </citation>
    <scope>NUCLEOTIDE SEQUENCE [LARGE SCALE GENOMIC DNA]</scope>
    <source>
        <strain evidence="10">cv. PI 614886</strain>
    </source>
</reference>
<comment type="subcellular location">
    <subcellularLocation>
        <location evidence="1">Endosome membrane</location>
    </subcellularLocation>
</comment>
<dbReference type="Proteomes" id="UP000596660">
    <property type="component" value="Unplaced"/>
</dbReference>
<evidence type="ECO:0000256" key="3">
    <source>
        <dbReference type="ARBA" id="ARBA00022753"/>
    </source>
</evidence>
<dbReference type="FunFam" id="3.30.40.10:FF:000384">
    <property type="entry name" value="1-phosphatidylinositol-3-phosphate 5-kinase FAB1B"/>
    <property type="match status" value="1"/>
</dbReference>
<accession>A0A803KQV5</accession>
<dbReference type="AlphaFoldDB" id="A0A803KQV5"/>
<evidence type="ECO:0000256" key="1">
    <source>
        <dbReference type="ARBA" id="ARBA00004608"/>
    </source>
</evidence>
<name>A0A803KQV5_CHEQI</name>
<organism evidence="10 11">
    <name type="scientific">Chenopodium quinoa</name>
    <name type="common">Quinoa</name>
    <dbReference type="NCBI Taxonomy" id="63459"/>
    <lineage>
        <taxon>Eukaryota</taxon>
        <taxon>Viridiplantae</taxon>
        <taxon>Streptophyta</taxon>
        <taxon>Embryophyta</taxon>
        <taxon>Tracheophyta</taxon>
        <taxon>Spermatophyta</taxon>
        <taxon>Magnoliopsida</taxon>
        <taxon>eudicotyledons</taxon>
        <taxon>Gunneridae</taxon>
        <taxon>Pentapetalae</taxon>
        <taxon>Caryophyllales</taxon>
        <taxon>Chenopodiaceae</taxon>
        <taxon>Chenopodioideae</taxon>
        <taxon>Atripliceae</taxon>
        <taxon>Chenopodium</taxon>
    </lineage>
</organism>
<dbReference type="InterPro" id="IPR013083">
    <property type="entry name" value="Znf_RING/FYVE/PHD"/>
</dbReference>
<dbReference type="GO" id="GO:0000285">
    <property type="term" value="F:1-phosphatidylinositol-3-phosphate 5-kinase activity"/>
    <property type="evidence" value="ECO:0007669"/>
    <property type="project" value="TreeGrafter"/>
</dbReference>
<dbReference type="SMART" id="SM00064">
    <property type="entry name" value="FYVE"/>
    <property type="match status" value="1"/>
</dbReference>
<evidence type="ECO:0000313" key="11">
    <source>
        <dbReference type="Proteomes" id="UP000596660"/>
    </source>
</evidence>
<evidence type="ECO:0000256" key="5">
    <source>
        <dbReference type="ARBA" id="ARBA00022833"/>
    </source>
</evidence>
<sequence length="217" mass="24104">MEESNKKDFDLFGILKAWLPWQSNSANVSRSFWMPDHSCRVCYDCDAQFTIFNRRHHCRLCGRIFCGKCTENSVPARSADPSNLLGEWEKVRACNYCFRQEEQRLANVGHGPHRSHEVIDRSLSVASDSSSTSSESAYGSNDTICSMSVGICEQSSECFSHSPYQSALMDLSVDVLGTEGSGRSTFTAPYADDSSVNQCGSGTNRFNPFSFLAEEVP</sequence>
<reference evidence="10" key="2">
    <citation type="submission" date="2021-03" db="UniProtKB">
        <authorList>
            <consortium name="EnsemblPlants"/>
        </authorList>
    </citation>
    <scope>IDENTIFICATION</scope>
</reference>
<dbReference type="EnsemblPlants" id="AUR62001411-RA">
    <property type="protein sequence ID" value="AUR62001411-RA:cds"/>
    <property type="gene ID" value="AUR62001411"/>
</dbReference>
<dbReference type="GO" id="GO:0046854">
    <property type="term" value="P:phosphatidylinositol phosphate biosynthetic process"/>
    <property type="evidence" value="ECO:0007669"/>
    <property type="project" value="TreeGrafter"/>
</dbReference>
<evidence type="ECO:0000256" key="8">
    <source>
        <dbReference type="PROSITE-ProRule" id="PRU00091"/>
    </source>
</evidence>
<dbReference type="PANTHER" id="PTHR45748:SF7">
    <property type="entry name" value="1-PHOSPHATIDYLINOSITOL 3-PHOSPHATE 5-KINASE-RELATED"/>
    <property type="match status" value="1"/>
</dbReference>
<evidence type="ECO:0000259" key="9">
    <source>
        <dbReference type="PROSITE" id="PS50178"/>
    </source>
</evidence>
<keyword evidence="11" id="KW-1185">Reference proteome</keyword>
<dbReference type="InterPro" id="IPR011011">
    <property type="entry name" value="Znf_FYVE_PHD"/>
</dbReference>
<keyword evidence="4 8" id="KW-0863">Zinc-finger</keyword>
<protein>
    <recommendedName>
        <fullName evidence="7">Phosphatidylinositol 3-phosphate 5-kinase type III</fullName>
    </recommendedName>
</protein>
<keyword evidence="6" id="KW-0472">Membrane</keyword>
<dbReference type="GO" id="GO:0010008">
    <property type="term" value="C:endosome membrane"/>
    <property type="evidence" value="ECO:0007669"/>
    <property type="project" value="UniProtKB-SubCell"/>
</dbReference>
<proteinExistence type="predicted"/>
<dbReference type="Gramene" id="AUR62001411-RA">
    <property type="protein sequence ID" value="AUR62001411-RA:cds"/>
    <property type="gene ID" value="AUR62001411"/>
</dbReference>
<feature type="domain" description="FYVE-type" evidence="9">
    <location>
        <begin position="36"/>
        <end position="102"/>
    </location>
</feature>
<dbReference type="InterPro" id="IPR017455">
    <property type="entry name" value="Znf_FYVE-rel"/>
</dbReference>
<keyword evidence="2" id="KW-0479">Metal-binding</keyword>
<keyword evidence="3" id="KW-0967">Endosome</keyword>
<dbReference type="InterPro" id="IPR000306">
    <property type="entry name" value="Znf_FYVE"/>
</dbReference>
<dbReference type="Pfam" id="PF01363">
    <property type="entry name" value="FYVE"/>
    <property type="match status" value="1"/>
</dbReference>
<evidence type="ECO:0000256" key="7">
    <source>
        <dbReference type="ARBA" id="ARBA00077223"/>
    </source>
</evidence>
<dbReference type="SUPFAM" id="SSF57903">
    <property type="entry name" value="FYVE/PHD zinc finger"/>
    <property type="match status" value="1"/>
</dbReference>
<evidence type="ECO:0000256" key="2">
    <source>
        <dbReference type="ARBA" id="ARBA00022723"/>
    </source>
</evidence>
<keyword evidence="5" id="KW-0862">Zinc</keyword>